<keyword evidence="1" id="KW-0472">Membrane</keyword>
<name>E4PRZ5_MARAH</name>
<dbReference type="KEGG" id="mad:HP15_p187g33"/>
<keyword evidence="2" id="KW-0614">Plasmid</keyword>
<evidence type="ECO:0000313" key="3">
    <source>
        <dbReference type="Proteomes" id="UP000007077"/>
    </source>
</evidence>
<feature type="transmembrane region" description="Helical" evidence="1">
    <location>
        <begin position="39"/>
        <end position="58"/>
    </location>
</feature>
<dbReference type="RefSeq" id="WP_014579319.1">
    <property type="nucleotide sequence ID" value="NC_017507.1"/>
</dbReference>
<dbReference type="AlphaFoldDB" id="E4PRZ5"/>
<feature type="transmembrane region" description="Helical" evidence="1">
    <location>
        <begin position="65"/>
        <end position="86"/>
    </location>
</feature>
<proteinExistence type="predicted"/>
<dbReference type="Proteomes" id="UP000007077">
    <property type="component" value="Plasmid pHP-187"/>
</dbReference>
<feature type="transmembrane region" description="Helical" evidence="1">
    <location>
        <begin position="106"/>
        <end position="129"/>
    </location>
</feature>
<accession>E4PRZ5</accession>
<dbReference type="HOGENOM" id="CLU_1914714_0_0_6"/>
<keyword evidence="1" id="KW-0812">Transmembrane</keyword>
<reference evidence="3" key="2">
    <citation type="submission" date="2010-02" db="EMBL/GenBank/DDBJ databases">
        <title>Complete genome sequence of Marinobacter adhaerens type strain (HP15).</title>
        <authorList>
            <person name="Gaerdes A.A.M."/>
            <person name="Kaeppel E."/>
            <person name="Shezad A."/>
            <person name="Seebah S."/>
            <person name="Teeling H."/>
            <person name="Yarza P."/>
            <person name="Gloeckner F.O."/>
            <person name="Ullrich M.S."/>
        </authorList>
    </citation>
    <scope>NUCLEOTIDE SEQUENCE [LARGE SCALE GENOMIC DNA]</scope>
    <source>
        <strain evidence="3">DSM 23420 / HP15</strain>
        <plasmid evidence="3">Plasmid pHP-187</plasmid>
    </source>
</reference>
<sequence length="137" mass="15300">MNRWVGPAFLAAGAVNILGMLLISRGFTNNVLAIADPHVFSVFGQALIVVWGMAYISIARSWRMVPWLCLVFFIEKMFYVGAWLVWWGNSADQFASILEQDRMTAIFIAGYGVNDLAFGLLFLCAFVFAKRSSASFK</sequence>
<evidence type="ECO:0000313" key="2">
    <source>
        <dbReference type="EMBL" id="ADQ00030.1"/>
    </source>
</evidence>
<feature type="transmembrane region" description="Helical" evidence="1">
    <location>
        <begin position="7"/>
        <end position="27"/>
    </location>
</feature>
<reference evidence="2 3" key="1">
    <citation type="journal article" date="2010" name="Stand. Genomic Sci.">
        <title>Complete genome sequence of Marinobacter adhaerens type strain (HP15), a diatom-interacting marine microorganism.</title>
        <authorList>
            <person name="Gardes A."/>
            <person name="Kaeppel E."/>
            <person name="Shehzad A."/>
            <person name="Seebah S."/>
            <person name="Teeling H."/>
            <person name="Yarza P."/>
            <person name="Glockner F.O."/>
            <person name="Grossart H.P."/>
            <person name="Ullrich M.S."/>
        </authorList>
    </citation>
    <scope>NUCLEOTIDE SEQUENCE [LARGE SCALE GENOMIC DNA]</scope>
    <source>
        <strain evidence="3">DSM 23420 / HP15</strain>
        <plasmid evidence="3">Plasmid pHP-187</plasmid>
    </source>
</reference>
<gene>
    <name evidence="2" type="ordered locus">HP15_p187g33</name>
</gene>
<evidence type="ECO:0000256" key="1">
    <source>
        <dbReference type="SAM" id="Phobius"/>
    </source>
</evidence>
<geneLocation type="plasmid" evidence="2 3">
    <name>pHP-187</name>
</geneLocation>
<organism evidence="2 3">
    <name type="scientific">Marinobacter adhaerens (strain DSM 23420 / HP15)</name>
    <dbReference type="NCBI Taxonomy" id="225937"/>
    <lineage>
        <taxon>Bacteria</taxon>
        <taxon>Pseudomonadati</taxon>
        <taxon>Pseudomonadota</taxon>
        <taxon>Gammaproteobacteria</taxon>
        <taxon>Pseudomonadales</taxon>
        <taxon>Marinobacteraceae</taxon>
        <taxon>Marinobacter</taxon>
    </lineage>
</organism>
<protein>
    <submittedName>
        <fullName evidence="2">Uncharacterized protein</fullName>
    </submittedName>
</protein>
<dbReference type="EMBL" id="CP001980">
    <property type="protein sequence ID" value="ADQ00030.1"/>
    <property type="molecule type" value="Genomic_DNA"/>
</dbReference>
<keyword evidence="1" id="KW-1133">Transmembrane helix</keyword>